<feature type="compositionally biased region" description="Pro residues" evidence="3">
    <location>
        <begin position="352"/>
        <end position="365"/>
    </location>
</feature>
<feature type="compositionally biased region" description="Gly residues" evidence="3">
    <location>
        <begin position="566"/>
        <end position="577"/>
    </location>
</feature>
<keyword evidence="7" id="KW-1185">Reference proteome</keyword>
<dbReference type="Gene3D" id="2.30.30.40">
    <property type="entry name" value="SH3 Domains"/>
    <property type="match status" value="1"/>
</dbReference>
<evidence type="ECO:0000256" key="2">
    <source>
        <dbReference type="PROSITE-ProRule" id="PRU00192"/>
    </source>
</evidence>
<name>A0A4P9W785_9FUNG</name>
<protein>
    <recommendedName>
        <fullName evidence="5">SH3 domain-containing protein</fullName>
    </recommendedName>
</protein>
<feature type="compositionally biased region" description="Gly residues" evidence="3">
    <location>
        <begin position="618"/>
        <end position="633"/>
    </location>
</feature>
<feature type="region of interest" description="Disordered" evidence="3">
    <location>
        <begin position="1091"/>
        <end position="1254"/>
    </location>
</feature>
<dbReference type="InterPro" id="IPR011043">
    <property type="entry name" value="Gal_Oxase/kelch_b-propeller"/>
</dbReference>
<dbReference type="Gene3D" id="2.120.10.80">
    <property type="entry name" value="Kelch-type beta propeller"/>
    <property type="match status" value="2"/>
</dbReference>
<feature type="compositionally biased region" description="Polar residues" evidence="3">
    <location>
        <begin position="608"/>
        <end position="617"/>
    </location>
</feature>
<dbReference type="AlphaFoldDB" id="A0A4P9W785"/>
<feature type="compositionally biased region" description="Polar residues" evidence="3">
    <location>
        <begin position="581"/>
        <end position="600"/>
    </location>
</feature>
<evidence type="ECO:0000259" key="5">
    <source>
        <dbReference type="PROSITE" id="PS50002"/>
    </source>
</evidence>
<dbReference type="InterPro" id="IPR001452">
    <property type="entry name" value="SH3_domain"/>
</dbReference>
<feature type="compositionally biased region" description="Low complexity" evidence="3">
    <location>
        <begin position="634"/>
        <end position="650"/>
    </location>
</feature>
<dbReference type="PROSITE" id="PS50002">
    <property type="entry name" value="SH3"/>
    <property type="match status" value="1"/>
</dbReference>
<dbReference type="OrthoDB" id="2127272at2759"/>
<keyword evidence="4" id="KW-0472">Membrane</keyword>
<dbReference type="InterPro" id="IPR015915">
    <property type="entry name" value="Kelch-typ_b-propeller"/>
</dbReference>
<feature type="compositionally biased region" description="Gly residues" evidence="3">
    <location>
        <begin position="534"/>
        <end position="549"/>
    </location>
</feature>
<keyword evidence="4" id="KW-1133">Transmembrane helix</keyword>
<reference evidence="7" key="1">
    <citation type="journal article" date="2018" name="Nat. Microbiol.">
        <title>Leveraging single-cell genomics to expand the fungal tree of life.</title>
        <authorList>
            <person name="Ahrendt S.R."/>
            <person name="Quandt C.A."/>
            <person name="Ciobanu D."/>
            <person name="Clum A."/>
            <person name="Salamov A."/>
            <person name="Andreopoulos B."/>
            <person name="Cheng J.F."/>
            <person name="Woyke T."/>
            <person name="Pelin A."/>
            <person name="Henrissat B."/>
            <person name="Reynolds N.K."/>
            <person name="Benny G.L."/>
            <person name="Smith M.E."/>
            <person name="James T.Y."/>
            <person name="Grigoriev I.V."/>
        </authorList>
    </citation>
    <scope>NUCLEOTIDE SEQUENCE [LARGE SCALE GENOMIC DNA]</scope>
</reference>
<feature type="compositionally biased region" description="Low complexity" evidence="3">
    <location>
        <begin position="1125"/>
        <end position="1138"/>
    </location>
</feature>
<feature type="compositionally biased region" description="Gly residues" evidence="3">
    <location>
        <begin position="502"/>
        <end position="511"/>
    </location>
</feature>
<dbReference type="SUPFAM" id="SSF50965">
    <property type="entry name" value="Galactose oxidase, central domain"/>
    <property type="match status" value="1"/>
</dbReference>
<dbReference type="EMBL" id="KZ997578">
    <property type="protein sequence ID" value="RKO87235.1"/>
    <property type="molecule type" value="Genomic_DNA"/>
</dbReference>
<dbReference type="Proteomes" id="UP000269721">
    <property type="component" value="Unassembled WGS sequence"/>
</dbReference>
<feature type="compositionally biased region" description="Low complexity" evidence="3">
    <location>
        <begin position="1214"/>
        <end position="1237"/>
    </location>
</feature>
<evidence type="ECO:0000256" key="4">
    <source>
        <dbReference type="SAM" id="Phobius"/>
    </source>
</evidence>
<gene>
    <name evidence="6" type="ORF">BDK51DRAFT_38488</name>
</gene>
<feature type="domain" description="SH3" evidence="5">
    <location>
        <begin position="1025"/>
        <end position="1086"/>
    </location>
</feature>
<feature type="region of interest" description="Disordered" evidence="3">
    <location>
        <begin position="315"/>
        <end position="668"/>
    </location>
</feature>
<evidence type="ECO:0000256" key="1">
    <source>
        <dbReference type="ARBA" id="ARBA00022443"/>
    </source>
</evidence>
<feature type="compositionally biased region" description="Gly residues" evidence="3">
    <location>
        <begin position="474"/>
        <end position="494"/>
    </location>
</feature>
<evidence type="ECO:0000313" key="6">
    <source>
        <dbReference type="EMBL" id="RKO87235.1"/>
    </source>
</evidence>
<evidence type="ECO:0000256" key="3">
    <source>
        <dbReference type="SAM" id="MobiDB-lite"/>
    </source>
</evidence>
<sequence>MRVSSPLHRARRGPPPGAILLPFASWNSTSSVSFLLDKTTIAATRPFGLDSRSAPVPGSFGHSCSPDDQGQFVYCYGGFRPETGSPFGHSDLTIYDTVSNTSTVVPVSLKDPTIGRGLHSSAFVDLSLYIFGGVSSLLDSSPANLYGGNNILRYDLLTNNLTRVNLPSGSVPSQIVGSCAVKLRKNQILLIGGTGAASPLWLYNAAANTFAQVPTPTGTGPAFPLWGIGCARPVASDIVLVHGGCDPTSGTDPVDAAIYALNTTGPVFAWKKFDAGGGKGPGPRCFAAAAAVTDGYLMVHGGTRQLAGTLPNAAQPSTVLVSPPSPSGTQLPAASPDPRVPSSGPTSNPSLPSIPSPVGITPPPAGVGSGAPPAGVGSEPGGGNFGPPVRSGTPSGSAPPPTGSGSLPGPNGGAPPPFGGGSLTGGAPPTGSNDVPSGTGGASNGAPHVEAPPVSGGAPIGGAPPGSNGTPPVVGGGVGGSPTLGGTGPAGTGGVPTDPTLGGNGPVGAGGVPTDPTLGGNGPVGSNGLPSVGSGLGTGSVLGGLGPLGTGAPPSSGSGSIPSGSTPGGGQSTGGGVVPSNGLSTSTSQQPSTDVTTNIPQGGGNGWQTGPSDSQGTGANGMSGGWSDGGWNDGGSSSMSGSSSASWQMSSGGGSGSGSSSSSPSFDPWDIPASDLSLIARPARVLRPHRQLDSDPQGYISRWSDAPPAIPPNWPLDTVYPPFAAHIVASLSRGPAKRDMALVSRTSHDPISRRSGASNWPLTPVYPPFAAHLASSHSRGLTKRDIALVPATTTADGGVYAFNMFEGSWTEPQDLITNASIAANASAGSATTNPRAQGGGESNSGQVAGGVIGALVGLLVIAGGVWWVFFRKEKKTYAHIETGDRPSKSGEEMATVTDSAPLARNNTRGFRIRPSTSAVAPSPTGSFIDPNRSVVIPLLAPIAASGDGSIGSGPWDDANGLQHNDAFKKLGDLSTVPIAAATPGAAGLDKASLPLRSASIKRVAGAAAVVGAGVASSAGSEDSGMQDARYVVVYPHFPSLGDEIELRQGDIVSVRKIYKDGWCRGTNLTLDTTGVFPLFAVEETDLDSDPAIPFLDELTSPSSSSPSSAPPPLRISTLSAPPPTRTNTNTVPTTPIEPASSLLLGGADRGYGESGTAVELERRESKGKRPMTMWTRSSSEVEAPPSSSGDESLLHELRGPVVEAAIEAAREKAGAASSSYGASSSSAGASSSSSSAAFPADDEARPRQPRGQLL</sequence>
<feature type="compositionally biased region" description="Low complexity" evidence="3">
    <location>
        <begin position="550"/>
        <end position="565"/>
    </location>
</feature>
<organism evidence="6 7">
    <name type="scientific">Blyttiomyces helicus</name>
    <dbReference type="NCBI Taxonomy" id="388810"/>
    <lineage>
        <taxon>Eukaryota</taxon>
        <taxon>Fungi</taxon>
        <taxon>Fungi incertae sedis</taxon>
        <taxon>Chytridiomycota</taxon>
        <taxon>Chytridiomycota incertae sedis</taxon>
        <taxon>Chytridiomycetes</taxon>
        <taxon>Chytridiomycetes incertae sedis</taxon>
        <taxon>Blyttiomyces</taxon>
    </lineage>
</organism>
<evidence type="ECO:0000313" key="7">
    <source>
        <dbReference type="Proteomes" id="UP000269721"/>
    </source>
</evidence>
<feature type="compositionally biased region" description="Low complexity" evidence="3">
    <location>
        <begin position="1177"/>
        <end position="1188"/>
    </location>
</feature>
<keyword evidence="4" id="KW-0812">Transmembrane</keyword>
<accession>A0A4P9W785</accession>
<keyword evidence="1 2" id="KW-0728">SH3 domain</keyword>
<dbReference type="SUPFAM" id="SSF50044">
    <property type="entry name" value="SH3-domain"/>
    <property type="match status" value="1"/>
</dbReference>
<proteinExistence type="predicted"/>
<feature type="transmembrane region" description="Helical" evidence="4">
    <location>
        <begin position="847"/>
        <end position="870"/>
    </location>
</feature>
<dbReference type="InterPro" id="IPR036028">
    <property type="entry name" value="SH3-like_dom_sf"/>
</dbReference>
<dbReference type="SMART" id="SM00326">
    <property type="entry name" value="SH3"/>
    <property type="match status" value="1"/>
</dbReference>